<proteinExistence type="predicted"/>
<dbReference type="EMBL" id="ODYU01006055">
    <property type="protein sequence ID" value="SOQ47573.1"/>
    <property type="molecule type" value="Genomic_DNA"/>
</dbReference>
<sequence length="67" mass="7775">MDTYRPVTCNEDAVSCENESELEHSRLQVQWRTQDIVSGDRCHRFTSYVLSANVLCVCPQETLLWNP</sequence>
<protein>
    <submittedName>
        <fullName evidence="1">SFRICE_017312</fullName>
    </submittedName>
</protein>
<evidence type="ECO:0000313" key="1">
    <source>
        <dbReference type="EMBL" id="SOQ47573.1"/>
    </source>
</evidence>
<name>A0A2H1W3G2_SPOFR</name>
<dbReference type="AlphaFoldDB" id="A0A2H1W3G2"/>
<accession>A0A2H1W3G2</accession>
<organism evidence="1">
    <name type="scientific">Spodoptera frugiperda</name>
    <name type="common">Fall armyworm</name>
    <dbReference type="NCBI Taxonomy" id="7108"/>
    <lineage>
        <taxon>Eukaryota</taxon>
        <taxon>Metazoa</taxon>
        <taxon>Ecdysozoa</taxon>
        <taxon>Arthropoda</taxon>
        <taxon>Hexapoda</taxon>
        <taxon>Insecta</taxon>
        <taxon>Pterygota</taxon>
        <taxon>Neoptera</taxon>
        <taxon>Endopterygota</taxon>
        <taxon>Lepidoptera</taxon>
        <taxon>Glossata</taxon>
        <taxon>Ditrysia</taxon>
        <taxon>Noctuoidea</taxon>
        <taxon>Noctuidae</taxon>
        <taxon>Amphipyrinae</taxon>
        <taxon>Spodoptera</taxon>
    </lineage>
</organism>
<gene>
    <name evidence="1" type="ORF">SFRICE_017312</name>
</gene>
<reference evidence="1" key="1">
    <citation type="submission" date="2016-07" db="EMBL/GenBank/DDBJ databases">
        <authorList>
            <person name="Bretaudeau A."/>
        </authorList>
    </citation>
    <scope>NUCLEOTIDE SEQUENCE</scope>
    <source>
        <strain evidence="1">Rice</strain>
        <tissue evidence="1">Whole body</tissue>
    </source>
</reference>